<protein>
    <submittedName>
        <fullName evidence="3">2-C-methyl-D-erythritol 4-phosphate cytidylyltransferase</fullName>
    </submittedName>
</protein>
<dbReference type="InterPro" id="IPR034683">
    <property type="entry name" value="IspD/TarI"/>
</dbReference>
<dbReference type="CDD" id="cd02516">
    <property type="entry name" value="CDP-ME_synthetase"/>
    <property type="match status" value="1"/>
</dbReference>
<evidence type="ECO:0000256" key="1">
    <source>
        <dbReference type="ARBA" id="ARBA00022679"/>
    </source>
</evidence>
<sequence length="242" mass="26727">MNIAVLFAGGVGSRMKAGTVPKQFLEIHGKPVIVHTLELFEQHPEIDAIAVAILPSARAELEKLIRRFDIEKVRWVVNGGSTGQESRHNALKAIAADCPEDAVVLVHDGVRPLIDAKIISDNIDLVKRKGNAITCSKVTETIVESRDHKIMNVIPRDHLYAAQAPQSFRLGEILALYDRAVSEGENDSIDSCSLMYKYGEEINRITGPKTNIKITTADDLHVARTYFSIIENQKLYGMPSGE</sequence>
<dbReference type="PANTHER" id="PTHR43015:SF1">
    <property type="entry name" value="D-RIBITOL-5-PHOSPHATE CYTIDYLYLTRANSFERASE"/>
    <property type="match status" value="1"/>
</dbReference>
<name>A0A2V1KD08_9ACTO</name>
<dbReference type="AlphaFoldDB" id="A0A2V1KD08"/>
<keyword evidence="2 3" id="KW-0548">Nucleotidyltransferase</keyword>
<dbReference type="InterPro" id="IPR018294">
    <property type="entry name" value="ISPD_synthase_CS"/>
</dbReference>
<dbReference type="InterPro" id="IPR029044">
    <property type="entry name" value="Nucleotide-diphossugar_trans"/>
</dbReference>
<dbReference type="SUPFAM" id="SSF53448">
    <property type="entry name" value="Nucleotide-diphospho-sugar transferases"/>
    <property type="match status" value="1"/>
</dbReference>
<dbReference type="Proteomes" id="UP000245283">
    <property type="component" value="Unassembled WGS sequence"/>
</dbReference>
<dbReference type="NCBIfam" id="NF001183">
    <property type="entry name" value="PRK00155.1-3"/>
    <property type="match status" value="1"/>
</dbReference>
<dbReference type="GO" id="GO:0008299">
    <property type="term" value="P:isoprenoid biosynthetic process"/>
    <property type="evidence" value="ECO:0007669"/>
    <property type="project" value="InterPro"/>
</dbReference>
<dbReference type="EMBL" id="QETB01000001">
    <property type="protein sequence ID" value="PWF27397.1"/>
    <property type="molecule type" value="Genomic_DNA"/>
</dbReference>
<dbReference type="PROSITE" id="PS01295">
    <property type="entry name" value="ISPD"/>
    <property type="match status" value="1"/>
</dbReference>
<organism evidence="3 4">
    <name type="scientific">Ancrocorticia populi</name>
    <dbReference type="NCBI Taxonomy" id="2175228"/>
    <lineage>
        <taxon>Bacteria</taxon>
        <taxon>Bacillati</taxon>
        <taxon>Actinomycetota</taxon>
        <taxon>Actinomycetes</taxon>
        <taxon>Actinomycetales</taxon>
        <taxon>Actinomycetaceae</taxon>
        <taxon>Ancrocorticia</taxon>
    </lineage>
</organism>
<proteinExistence type="predicted"/>
<comment type="caution">
    <text evidence="3">The sequence shown here is derived from an EMBL/GenBank/DDBJ whole genome shotgun (WGS) entry which is preliminary data.</text>
</comment>
<dbReference type="RefSeq" id="WP_109092897.1">
    <property type="nucleotide sequence ID" value="NZ_QETB01000001.1"/>
</dbReference>
<dbReference type="Gene3D" id="3.90.550.10">
    <property type="entry name" value="Spore Coat Polysaccharide Biosynthesis Protein SpsA, Chain A"/>
    <property type="match status" value="1"/>
</dbReference>
<accession>A0A2V1KD08</accession>
<keyword evidence="1 3" id="KW-0808">Transferase</keyword>
<reference evidence="4" key="1">
    <citation type="submission" date="2018-05" db="EMBL/GenBank/DDBJ databases">
        <authorList>
            <person name="Li Y."/>
        </authorList>
    </citation>
    <scope>NUCLEOTIDE SEQUENCE [LARGE SCALE GENOMIC DNA]</scope>
    <source>
        <strain evidence="4">sk1b4</strain>
    </source>
</reference>
<dbReference type="PANTHER" id="PTHR43015">
    <property type="entry name" value="D-RIBITOL-5-PHOSPHATE CYTIDYLYLTRANSFERASE"/>
    <property type="match status" value="1"/>
</dbReference>
<dbReference type="Pfam" id="PF01128">
    <property type="entry name" value="IspD"/>
    <property type="match status" value="1"/>
</dbReference>
<evidence type="ECO:0000313" key="3">
    <source>
        <dbReference type="EMBL" id="PWF27397.1"/>
    </source>
</evidence>
<dbReference type="GO" id="GO:0005829">
    <property type="term" value="C:cytosol"/>
    <property type="evidence" value="ECO:0007669"/>
    <property type="project" value="TreeGrafter"/>
</dbReference>
<dbReference type="FunFam" id="3.90.550.10:FF:000003">
    <property type="entry name" value="2-C-methyl-D-erythritol 4-phosphate cytidylyltransferase"/>
    <property type="match status" value="1"/>
</dbReference>
<evidence type="ECO:0000256" key="2">
    <source>
        <dbReference type="ARBA" id="ARBA00022695"/>
    </source>
</evidence>
<keyword evidence="4" id="KW-1185">Reference proteome</keyword>
<gene>
    <name evidence="3" type="ORF">DD236_03150</name>
</gene>
<dbReference type="GO" id="GO:0050518">
    <property type="term" value="F:2-C-methyl-D-erythritol 4-phosphate cytidylyltransferase activity"/>
    <property type="evidence" value="ECO:0007669"/>
    <property type="project" value="UniProtKB-ARBA"/>
</dbReference>
<evidence type="ECO:0000313" key="4">
    <source>
        <dbReference type="Proteomes" id="UP000245283"/>
    </source>
</evidence>
<dbReference type="OrthoDB" id="9802561at2"/>